<proteinExistence type="predicted"/>
<dbReference type="Gene3D" id="6.10.280.50">
    <property type="match status" value="1"/>
</dbReference>
<organism evidence="2 3">
    <name type="scientific">Candidatus Dechloromonas phosphorivorans</name>
    <dbReference type="NCBI Taxonomy" id="2899244"/>
    <lineage>
        <taxon>Bacteria</taxon>
        <taxon>Pseudomonadati</taxon>
        <taxon>Pseudomonadota</taxon>
        <taxon>Betaproteobacteria</taxon>
        <taxon>Rhodocyclales</taxon>
        <taxon>Azonexaceae</taxon>
        <taxon>Dechloromonas</taxon>
    </lineage>
</organism>
<gene>
    <name evidence="2" type="ORF">IPJ38_19150</name>
</gene>
<evidence type="ECO:0000256" key="1">
    <source>
        <dbReference type="SAM" id="Coils"/>
    </source>
</evidence>
<name>A0A935K7D0_9RHOO</name>
<comment type="caution">
    <text evidence="2">The sequence shown here is derived from an EMBL/GenBank/DDBJ whole genome shotgun (WGS) entry which is preliminary data.</text>
</comment>
<feature type="coiled-coil region" evidence="1">
    <location>
        <begin position="4"/>
        <end position="66"/>
    </location>
</feature>
<evidence type="ECO:0000313" key="2">
    <source>
        <dbReference type="EMBL" id="MBK7416892.1"/>
    </source>
</evidence>
<dbReference type="InterPro" id="IPR038444">
    <property type="entry name" value="DUF465_sf"/>
</dbReference>
<dbReference type="AlphaFoldDB" id="A0A935K7D0"/>
<dbReference type="EMBL" id="JADJMS010000047">
    <property type="protein sequence ID" value="MBK7416892.1"/>
    <property type="molecule type" value="Genomic_DNA"/>
</dbReference>
<protein>
    <submittedName>
        <fullName evidence="2">YdcH family protein</fullName>
    </submittedName>
</protein>
<accession>A0A935K7D0</accession>
<dbReference type="InterPro" id="IPR007420">
    <property type="entry name" value="DUF465"/>
</dbReference>
<dbReference type="Proteomes" id="UP000739411">
    <property type="component" value="Unassembled WGS sequence"/>
</dbReference>
<dbReference type="Pfam" id="PF04325">
    <property type="entry name" value="DUF465"/>
    <property type="match status" value="1"/>
</dbReference>
<keyword evidence="1" id="KW-0175">Coiled coil</keyword>
<reference evidence="2 3" key="1">
    <citation type="submission" date="2020-10" db="EMBL/GenBank/DDBJ databases">
        <title>Connecting structure to function with the recovery of over 1000 high-quality activated sludge metagenome-assembled genomes encoding full-length rRNA genes using long-read sequencing.</title>
        <authorList>
            <person name="Singleton C.M."/>
            <person name="Petriglieri F."/>
            <person name="Kristensen J.M."/>
            <person name="Kirkegaard R.H."/>
            <person name="Michaelsen T.Y."/>
            <person name="Andersen M.H."/>
            <person name="Karst S.M."/>
            <person name="Dueholm M.S."/>
            <person name="Nielsen P.H."/>
            <person name="Albertsen M."/>
        </authorList>
    </citation>
    <scope>NUCLEOTIDE SEQUENCE [LARGE SCALE GENOMIC DNA]</scope>
    <source>
        <strain evidence="2">EsbW_18-Q3-R4-48_BATAC.463</strain>
    </source>
</reference>
<sequence length="73" mass="8381">MVNATLNEDEIANLQAQINELHIEHRDLDQVIAHLTEIPPPDDLLVRRLKKRKLALKDRIELLEAMLVPDIPA</sequence>
<evidence type="ECO:0000313" key="3">
    <source>
        <dbReference type="Proteomes" id="UP000739411"/>
    </source>
</evidence>